<dbReference type="CDD" id="cd09141">
    <property type="entry name" value="PLDc_vPLD1_2_yPLD_like_2"/>
    <property type="match status" value="1"/>
</dbReference>
<dbReference type="EMBL" id="KN838544">
    <property type="protein sequence ID" value="KIK08011.1"/>
    <property type="molecule type" value="Genomic_DNA"/>
</dbReference>
<dbReference type="InterPro" id="IPR025202">
    <property type="entry name" value="PLD-like_dom"/>
</dbReference>
<dbReference type="Pfam" id="PF13091">
    <property type="entry name" value="PLDc_2"/>
    <property type="match status" value="1"/>
</dbReference>
<feature type="compositionally biased region" description="Basic and acidic residues" evidence="8">
    <location>
        <begin position="17"/>
        <end position="30"/>
    </location>
</feature>
<dbReference type="InterPro" id="IPR001849">
    <property type="entry name" value="PH_domain"/>
</dbReference>
<accession>A0A0C9XSW5</accession>
<keyword evidence="11" id="KW-1185">Reference proteome</keyword>
<dbReference type="PANTHER" id="PTHR18896:SF76">
    <property type="entry name" value="PHOSPHOLIPASE"/>
    <property type="match status" value="1"/>
</dbReference>
<keyword evidence="4 7" id="KW-0378">Hydrolase</keyword>
<dbReference type="PIRSF" id="PIRSF009376">
    <property type="entry name" value="Phospholipase_D_euk"/>
    <property type="match status" value="1"/>
</dbReference>
<dbReference type="InterPro" id="IPR001736">
    <property type="entry name" value="PLipase_D/transphosphatidylase"/>
</dbReference>
<feature type="compositionally biased region" description="Basic and acidic residues" evidence="8">
    <location>
        <begin position="54"/>
        <end position="64"/>
    </location>
</feature>
<feature type="region of interest" description="Disordered" evidence="8">
    <location>
        <begin position="585"/>
        <end position="669"/>
    </location>
</feature>
<dbReference type="GO" id="GO:0006654">
    <property type="term" value="P:phosphatidic acid biosynthetic process"/>
    <property type="evidence" value="ECO:0007669"/>
    <property type="project" value="InterPro"/>
</dbReference>
<evidence type="ECO:0000256" key="8">
    <source>
        <dbReference type="SAM" id="MobiDB-lite"/>
    </source>
</evidence>
<organism evidence="10 11">
    <name type="scientific">Laccaria amethystina LaAM-08-1</name>
    <dbReference type="NCBI Taxonomy" id="1095629"/>
    <lineage>
        <taxon>Eukaryota</taxon>
        <taxon>Fungi</taxon>
        <taxon>Dikarya</taxon>
        <taxon>Basidiomycota</taxon>
        <taxon>Agaricomycotina</taxon>
        <taxon>Agaricomycetes</taxon>
        <taxon>Agaricomycetidae</taxon>
        <taxon>Agaricales</taxon>
        <taxon>Agaricineae</taxon>
        <taxon>Hydnangiaceae</taxon>
        <taxon>Laccaria</taxon>
    </lineage>
</organism>
<feature type="domain" description="PLD phosphodiesterase" evidence="9">
    <location>
        <begin position="839"/>
        <end position="866"/>
    </location>
</feature>
<keyword evidence="6" id="KW-0443">Lipid metabolism</keyword>
<evidence type="ECO:0000256" key="4">
    <source>
        <dbReference type="ARBA" id="ARBA00022801"/>
    </source>
</evidence>
<dbReference type="InterPro" id="IPR036871">
    <property type="entry name" value="PX_dom_sf"/>
</dbReference>
<dbReference type="InterPro" id="IPR015679">
    <property type="entry name" value="PLipase_D_fam"/>
</dbReference>
<feature type="compositionally biased region" description="Basic and acidic residues" evidence="8">
    <location>
        <begin position="1272"/>
        <end position="1282"/>
    </location>
</feature>
<dbReference type="SUPFAM" id="SSF64268">
    <property type="entry name" value="PX domain"/>
    <property type="match status" value="1"/>
</dbReference>
<evidence type="ECO:0000256" key="1">
    <source>
        <dbReference type="ARBA" id="ARBA00000798"/>
    </source>
</evidence>
<reference evidence="10 11" key="1">
    <citation type="submission" date="2014-04" db="EMBL/GenBank/DDBJ databases">
        <authorList>
            <consortium name="DOE Joint Genome Institute"/>
            <person name="Kuo A."/>
            <person name="Kohler A."/>
            <person name="Nagy L.G."/>
            <person name="Floudas D."/>
            <person name="Copeland A."/>
            <person name="Barry K.W."/>
            <person name="Cichocki N."/>
            <person name="Veneault-Fourrey C."/>
            <person name="LaButti K."/>
            <person name="Lindquist E.A."/>
            <person name="Lipzen A."/>
            <person name="Lundell T."/>
            <person name="Morin E."/>
            <person name="Murat C."/>
            <person name="Sun H."/>
            <person name="Tunlid A."/>
            <person name="Henrissat B."/>
            <person name="Grigoriev I.V."/>
            <person name="Hibbett D.S."/>
            <person name="Martin F."/>
            <person name="Nordberg H.P."/>
            <person name="Cantor M.N."/>
            <person name="Hua S.X."/>
        </authorList>
    </citation>
    <scope>NUCLEOTIDE SEQUENCE [LARGE SCALE GENOMIC DNA]</scope>
    <source>
        <strain evidence="10 11">LaAM-08-1</strain>
    </source>
</reference>
<dbReference type="SMART" id="SM00155">
    <property type="entry name" value="PLDc"/>
    <property type="match status" value="2"/>
</dbReference>
<dbReference type="GO" id="GO:0004630">
    <property type="term" value="F:phospholipase D activity"/>
    <property type="evidence" value="ECO:0007669"/>
    <property type="project" value="UniProtKB-UniRule"/>
</dbReference>
<dbReference type="SMART" id="SM00233">
    <property type="entry name" value="PH"/>
    <property type="match status" value="1"/>
</dbReference>
<feature type="compositionally biased region" description="Low complexity" evidence="8">
    <location>
        <begin position="616"/>
        <end position="629"/>
    </location>
</feature>
<proteinExistence type="inferred from homology"/>
<dbReference type="GO" id="GO:0035556">
    <property type="term" value="P:intracellular signal transduction"/>
    <property type="evidence" value="ECO:0007669"/>
    <property type="project" value="InterPro"/>
</dbReference>
<keyword evidence="5 7" id="KW-0442">Lipid degradation</keyword>
<sequence>MSPKFAEVIQQTIAAKQNDHAPLDNDHVPLDNDNVPLDNGRNDTPHNAALDYPIHTHFEDEDHLLPSPLQMPSFAQPDTPSARTGPPRSLSFAYSLPNSPSRNNSKGVDAVDILPDSSYDESYPFSSTNSDFRGALEYKDNIDRKGKRRESRLIDESWNPMRWFHESPKEEKSAMDFPSPDAEEKKPTPGQSDKEGDEKRSQHSPSRRVSVRNDSGPPLSTSKSRSALRRAFSTSTTAQPTSPDGNKDGKARWARLRALLPHIVHPDESILPGPSAVTSQAVNITDELIAGGLSTLMLRLWFERDEKGQRRVPTLFHRLRIRVSDSLHPMHDKSIFRIECEYANGAARWVIYRELRDFLSLHAHYAVSNVYNRNVDRMPEFPRTSLPYFKFLKKEGREKGDIVGKADFARLQREALENYLIELIRGVMFHPSANRLAGFLELSALSIALAQSGGAQYKAGYLKLEATGNGGSGFGRKSTSWHAQKESRWCAVRESYLVVLEEPGELTVHDVFFLDSGFAIERPTRYYRQNLVNLLNHSSDPKTEGKDKDHISRPQSFQIHLDPPEDEHRSVISSIKTSISKIFQIEPSSSKNSHEQPKRHGRVRIGHGHTQGDNASIASTVSSSIASTVPSRAPTPMFDPSTNADPLTINAHDGDDENAQQKRKDGYKTVSRTDVSKHTFYIVNSQMRLKLIAKNERQMLQFITALEKAASSCHFTSPHRFGSFSPIRMNVAAQWLVDGRDYFWNLSRAILLAKETIYIHDWWLSPELQMRRPNKDRYRLDRLLARKAKEGVMVYIILYQEVSNRTTPTDSNYAKQRLTSLHPNVMVQRSPSHFQTGTFYWAHHEKLCVIDQVIAFMGGLDLCFGRWDTAQHALTDDVAGTERSEIWPGKDYSNPRVSDFHTLNKPEEDMYDRTKTPRMPWHDVGMQIVGQPARDLARHFVQRWNYLLRIKNHSRVLPFLIPPPEFRPGELAQMGLTGTCELQICRSAGPWSLGTPGKIESSIQNAYLKAIQMSEHFVYMENQFFITSTVVSDVKVENNIGDALVKRIIRAHRDHTPWKCCILIPLLPGFTFPVDHSDASAIRIILECQNRTIARGPNSIFGRLRKEGIDPDDYISVFSLRNWAKMRGDVLTTEQVYIHGKVCIVDDRLAIIGSANVNERSQRGDRDSELAAVIRDTDMLDCTMAGKPFKAGRFAHTLRVRLMREHLGVDVDALVEEDLFMTGSSMAESHKEPWSPNADTAHGRESTVPSASGSSVGEAKLAHDCYAQGAGDHLDAPRKDHNSIGTSSKASNVPTLEEKTVAEHHPQANQVDIFIDGGHDVQHQTIKEELETPSGTLTPIPTDDGVSRDALANAKTDTQIDGLPPRHSDVDEEKAASVVRSTLRKSYGSKYTPWTVPMPRPKVNAKDFEDPISDAFWKHIWVASAAHNTEIYRKVFHAIPDDLITTWKQYKDFVAHHERLNKSTNEELGDEGQPATDAFSDVSKEHADESPPESMPNRSSAATGESKPRRHAKGTEPFEKWERNEMETLLGELNGHLVLYPNRFLEGEDSANNFLFNADRFIMFTVLLRSCSRCLLQRLLPLPIYN</sequence>
<evidence type="ECO:0000313" key="10">
    <source>
        <dbReference type="EMBL" id="KIK08011.1"/>
    </source>
</evidence>
<feature type="region of interest" description="Disordered" evidence="8">
    <location>
        <begin position="1225"/>
        <end position="1256"/>
    </location>
</feature>
<dbReference type="HOGENOM" id="CLU_000690_3_2_1"/>
<feature type="compositionally biased region" description="Basic and acidic residues" evidence="8">
    <location>
        <begin position="182"/>
        <end position="201"/>
    </location>
</feature>
<dbReference type="STRING" id="1095629.A0A0C9XSW5"/>
<protein>
    <recommendedName>
        <fullName evidence="7">Phospholipase</fullName>
        <ecNumber evidence="7">3.1.4.4</ecNumber>
    </recommendedName>
</protein>
<dbReference type="SUPFAM" id="SSF56024">
    <property type="entry name" value="Phospholipase D/nuclease"/>
    <property type="match status" value="2"/>
</dbReference>
<dbReference type="PANTHER" id="PTHR18896">
    <property type="entry name" value="PHOSPHOLIPASE D"/>
    <property type="match status" value="1"/>
</dbReference>
<evidence type="ECO:0000256" key="3">
    <source>
        <dbReference type="ARBA" id="ARBA00022737"/>
    </source>
</evidence>
<feature type="region of interest" description="Disordered" evidence="8">
    <location>
        <begin position="1"/>
        <end position="90"/>
    </location>
</feature>
<dbReference type="FunFam" id="3.30.870.10:FF:000011">
    <property type="entry name" value="Phospholipase"/>
    <property type="match status" value="1"/>
</dbReference>
<dbReference type="InterPro" id="IPR016555">
    <property type="entry name" value="PLipase_D_euk"/>
</dbReference>
<evidence type="ECO:0000256" key="2">
    <source>
        <dbReference type="ARBA" id="ARBA00008664"/>
    </source>
</evidence>
<name>A0A0C9XSW5_9AGAR</name>
<dbReference type="Proteomes" id="UP000054477">
    <property type="component" value="Unassembled WGS sequence"/>
</dbReference>
<feature type="compositionally biased region" description="Polar residues" evidence="8">
    <location>
        <begin position="232"/>
        <end position="244"/>
    </location>
</feature>
<gene>
    <name evidence="10" type="ORF">K443DRAFT_672895</name>
</gene>
<dbReference type="OrthoDB" id="14911at2759"/>
<evidence type="ECO:0000256" key="7">
    <source>
        <dbReference type="PIRNR" id="PIRNR009376"/>
    </source>
</evidence>
<feature type="region of interest" description="Disordered" evidence="8">
    <location>
        <begin position="1463"/>
        <end position="1521"/>
    </location>
</feature>
<dbReference type="CDD" id="cd09138">
    <property type="entry name" value="PLDc_vPLD1_2_yPLD_like_1"/>
    <property type="match status" value="1"/>
</dbReference>
<feature type="compositionally biased region" description="Polar residues" evidence="8">
    <location>
        <begin position="1283"/>
        <end position="1294"/>
    </location>
</feature>
<dbReference type="GO" id="GO:0035091">
    <property type="term" value="F:phosphatidylinositol binding"/>
    <property type="evidence" value="ECO:0007669"/>
    <property type="project" value="InterPro"/>
</dbReference>
<evidence type="ECO:0000259" key="9">
    <source>
        <dbReference type="PROSITE" id="PS50035"/>
    </source>
</evidence>
<dbReference type="PROSITE" id="PS50035">
    <property type="entry name" value="PLD"/>
    <property type="match status" value="2"/>
</dbReference>
<feature type="domain" description="PLD phosphodiesterase" evidence="9">
    <location>
        <begin position="1134"/>
        <end position="1161"/>
    </location>
</feature>
<evidence type="ECO:0000256" key="6">
    <source>
        <dbReference type="ARBA" id="ARBA00023098"/>
    </source>
</evidence>
<evidence type="ECO:0000256" key="5">
    <source>
        <dbReference type="ARBA" id="ARBA00022963"/>
    </source>
</evidence>
<feature type="region of interest" description="Disordered" evidence="8">
    <location>
        <begin position="1271"/>
        <end position="1294"/>
    </location>
</feature>
<reference evidence="11" key="2">
    <citation type="submission" date="2015-01" db="EMBL/GenBank/DDBJ databases">
        <title>Evolutionary Origins and Diversification of the Mycorrhizal Mutualists.</title>
        <authorList>
            <consortium name="DOE Joint Genome Institute"/>
            <consortium name="Mycorrhizal Genomics Consortium"/>
            <person name="Kohler A."/>
            <person name="Kuo A."/>
            <person name="Nagy L.G."/>
            <person name="Floudas D."/>
            <person name="Copeland A."/>
            <person name="Barry K.W."/>
            <person name="Cichocki N."/>
            <person name="Veneault-Fourrey C."/>
            <person name="LaButti K."/>
            <person name="Lindquist E.A."/>
            <person name="Lipzen A."/>
            <person name="Lundell T."/>
            <person name="Morin E."/>
            <person name="Murat C."/>
            <person name="Riley R."/>
            <person name="Ohm R."/>
            <person name="Sun H."/>
            <person name="Tunlid A."/>
            <person name="Henrissat B."/>
            <person name="Grigoriev I.V."/>
            <person name="Hibbett D.S."/>
            <person name="Martin F."/>
        </authorList>
    </citation>
    <scope>NUCLEOTIDE SEQUENCE [LARGE SCALE GENOMIC DNA]</scope>
    <source>
        <strain evidence="11">LaAM-08-1</strain>
    </source>
</reference>
<comment type="catalytic activity">
    <reaction evidence="1 7">
        <text>a 1,2-diacyl-sn-glycero-3-phosphocholine + H2O = a 1,2-diacyl-sn-glycero-3-phosphate + choline + H(+)</text>
        <dbReference type="Rhea" id="RHEA:14445"/>
        <dbReference type="ChEBI" id="CHEBI:15354"/>
        <dbReference type="ChEBI" id="CHEBI:15377"/>
        <dbReference type="ChEBI" id="CHEBI:15378"/>
        <dbReference type="ChEBI" id="CHEBI:57643"/>
        <dbReference type="ChEBI" id="CHEBI:58608"/>
        <dbReference type="EC" id="3.1.4.4"/>
    </reaction>
</comment>
<dbReference type="GO" id="GO:0009395">
    <property type="term" value="P:phospholipid catabolic process"/>
    <property type="evidence" value="ECO:0007669"/>
    <property type="project" value="TreeGrafter"/>
</dbReference>
<keyword evidence="3" id="KW-0677">Repeat</keyword>
<evidence type="ECO:0000313" key="11">
    <source>
        <dbReference type="Proteomes" id="UP000054477"/>
    </source>
</evidence>
<feature type="region of interest" description="Disordered" evidence="8">
    <location>
        <begin position="168"/>
        <end position="249"/>
    </location>
</feature>
<dbReference type="EC" id="3.1.4.4" evidence="7"/>
<dbReference type="Gene3D" id="3.30.870.10">
    <property type="entry name" value="Endonuclease Chain A"/>
    <property type="match status" value="2"/>
</dbReference>
<comment type="similarity">
    <text evidence="2 7">Belongs to the phospholipase D family.</text>
</comment>